<dbReference type="FunFam" id="3.40.50.2300:FF:000001">
    <property type="entry name" value="DNA-binding response regulator PhoB"/>
    <property type="match status" value="1"/>
</dbReference>
<dbReference type="SMART" id="SM00448">
    <property type="entry name" value="REC"/>
    <property type="match status" value="1"/>
</dbReference>
<keyword evidence="4" id="KW-0805">Transcription regulation</keyword>
<evidence type="ECO:0000313" key="11">
    <source>
        <dbReference type="EMBL" id="OAH60834.1"/>
    </source>
</evidence>
<dbReference type="GO" id="GO:0000156">
    <property type="term" value="F:phosphorelay response regulator activity"/>
    <property type="evidence" value="ECO:0007669"/>
    <property type="project" value="TreeGrafter"/>
</dbReference>
<keyword evidence="12" id="KW-1185">Reference proteome</keyword>
<dbReference type="RefSeq" id="WP_063965849.1">
    <property type="nucleotide sequence ID" value="NZ_JBCNAN010000002.1"/>
</dbReference>
<dbReference type="SUPFAM" id="SSF46894">
    <property type="entry name" value="C-terminal effector domain of the bipartite response regulators"/>
    <property type="match status" value="1"/>
</dbReference>
<dbReference type="STRING" id="29332.AWH48_13950"/>
<dbReference type="Gene3D" id="3.40.50.2300">
    <property type="match status" value="1"/>
</dbReference>
<dbReference type="EMBL" id="LQWY01000031">
    <property type="protein sequence ID" value="OAH60834.1"/>
    <property type="molecule type" value="Genomic_DNA"/>
</dbReference>
<evidence type="ECO:0000259" key="9">
    <source>
        <dbReference type="PROSITE" id="PS50110"/>
    </source>
</evidence>
<dbReference type="InterPro" id="IPR001867">
    <property type="entry name" value="OmpR/PhoB-type_DNA-bd"/>
</dbReference>
<evidence type="ECO:0000256" key="1">
    <source>
        <dbReference type="ARBA" id="ARBA00004496"/>
    </source>
</evidence>
<dbReference type="InterPro" id="IPR016032">
    <property type="entry name" value="Sig_transdc_resp-reg_C-effctor"/>
</dbReference>
<dbReference type="Proteomes" id="UP000076935">
    <property type="component" value="Unassembled WGS sequence"/>
</dbReference>
<comment type="caution">
    <text evidence="11">The sequence shown here is derived from an EMBL/GenBank/DDBJ whole genome shotgun (WGS) entry which is preliminary data.</text>
</comment>
<feature type="domain" description="Response regulatory" evidence="9">
    <location>
        <begin position="4"/>
        <end position="116"/>
    </location>
</feature>
<name>A0A177L5Y3_9BACI</name>
<dbReference type="PROSITE" id="PS51755">
    <property type="entry name" value="OMPR_PHOB"/>
    <property type="match status" value="1"/>
</dbReference>
<sequence length="234" mass="27152">MRKSILIVDDEWNMRNLLKIHLMSDYDLAECSNGQDAIALVQKHSFDLILLDVMMPEMDGWEVCKAIRTMNTTPILMLTARNELKDKVHGLEIGADDYLIKPFELEELLARVKALLRRSDHHAPMVDDSSIVFGNGYFKVDRDGYQVFLDNEKLDLTPKEYEFIETIALSPKRVFTREVLLDLLWGFNDSRDMRTVDSHVKNIRIKIRETGSNYNPVQTVWGVGYKFQEPNQTL</sequence>
<dbReference type="CDD" id="cd17574">
    <property type="entry name" value="REC_OmpR"/>
    <property type="match status" value="1"/>
</dbReference>
<dbReference type="Gene3D" id="1.10.10.10">
    <property type="entry name" value="Winged helix-like DNA-binding domain superfamily/Winged helix DNA-binding domain"/>
    <property type="match status" value="1"/>
</dbReference>
<keyword evidence="3" id="KW-0902">Two-component regulatory system</keyword>
<evidence type="ECO:0000256" key="5">
    <source>
        <dbReference type="ARBA" id="ARBA00023125"/>
    </source>
</evidence>
<dbReference type="PROSITE" id="PS50110">
    <property type="entry name" value="RESPONSE_REGULATORY"/>
    <property type="match status" value="1"/>
</dbReference>
<dbReference type="PANTHER" id="PTHR48111:SF1">
    <property type="entry name" value="TWO-COMPONENT RESPONSE REGULATOR ORR33"/>
    <property type="match status" value="1"/>
</dbReference>
<accession>A0A177L5Y3</accession>
<evidence type="ECO:0000313" key="12">
    <source>
        <dbReference type="Proteomes" id="UP000076935"/>
    </source>
</evidence>
<dbReference type="InterPro" id="IPR036388">
    <property type="entry name" value="WH-like_DNA-bd_sf"/>
</dbReference>
<feature type="DNA-binding region" description="OmpR/PhoB-type" evidence="8">
    <location>
        <begin position="128"/>
        <end position="229"/>
    </location>
</feature>
<feature type="modified residue" description="4-aspartylphosphate" evidence="7">
    <location>
        <position position="52"/>
    </location>
</feature>
<dbReference type="SUPFAM" id="SSF52172">
    <property type="entry name" value="CheY-like"/>
    <property type="match status" value="1"/>
</dbReference>
<dbReference type="GO" id="GO:0006355">
    <property type="term" value="P:regulation of DNA-templated transcription"/>
    <property type="evidence" value="ECO:0007669"/>
    <property type="project" value="InterPro"/>
</dbReference>
<feature type="domain" description="OmpR/PhoB-type" evidence="10">
    <location>
        <begin position="128"/>
        <end position="229"/>
    </location>
</feature>
<dbReference type="Pfam" id="PF00486">
    <property type="entry name" value="Trans_reg_C"/>
    <property type="match status" value="1"/>
</dbReference>
<dbReference type="Pfam" id="PF00072">
    <property type="entry name" value="Response_reg"/>
    <property type="match status" value="1"/>
</dbReference>
<proteinExistence type="predicted"/>
<evidence type="ECO:0000256" key="6">
    <source>
        <dbReference type="ARBA" id="ARBA00023163"/>
    </source>
</evidence>
<dbReference type="AlphaFoldDB" id="A0A177L5Y3"/>
<keyword evidence="5 8" id="KW-0238">DNA-binding</keyword>
<comment type="subcellular location">
    <subcellularLocation>
        <location evidence="1">Cytoplasm</location>
    </subcellularLocation>
</comment>
<dbReference type="InterPro" id="IPR039420">
    <property type="entry name" value="WalR-like"/>
</dbReference>
<keyword evidence="6" id="KW-0804">Transcription</keyword>
<reference evidence="11 12" key="1">
    <citation type="submission" date="2016-01" db="EMBL/GenBank/DDBJ databases">
        <title>Investigation of taxonomic status of Bacillus aminovorans.</title>
        <authorList>
            <person name="Verma A."/>
            <person name="Pal Y."/>
            <person name="Krishnamurthi S."/>
        </authorList>
    </citation>
    <scope>NUCLEOTIDE SEQUENCE [LARGE SCALE GENOMIC DNA]</scope>
    <source>
        <strain evidence="11 12">DSM 1314</strain>
    </source>
</reference>
<evidence type="ECO:0000259" key="10">
    <source>
        <dbReference type="PROSITE" id="PS51755"/>
    </source>
</evidence>
<protein>
    <submittedName>
        <fullName evidence="11">Two-component system response regulator</fullName>
    </submittedName>
</protein>
<dbReference type="GO" id="GO:0032993">
    <property type="term" value="C:protein-DNA complex"/>
    <property type="evidence" value="ECO:0007669"/>
    <property type="project" value="TreeGrafter"/>
</dbReference>
<evidence type="ECO:0000256" key="8">
    <source>
        <dbReference type="PROSITE-ProRule" id="PRU01091"/>
    </source>
</evidence>
<keyword evidence="2 7" id="KW-0597">Phosphoprotein</keyword>
<dbReference type="PANTHER" id="PTHR48111">
    <property type="entry name" value="REGULATOR OF RPOS"/>
    <property type="match status" value="1"/>
</dbReference>
<gene>
    <name evidence="11" type="ORF">AWH49_15410</name>
</gene>
<evidence type="ECO:0000256" key="4">
    <source>
        <dbReference type="ARBA" id="ARBA00023015"/>
    </source>
</evidence>
<dbReference type="InterPro" id="IPR001789">
    <property type="entry name" value="Sig_transdc_resp-reg_receiver"/>
</dbReference>
<organism evidence="11 12">
    <name type="scientific">Domibacillus aminovorans</name>
    <dbReference type="NCBI Taxonomy" id="29332"/>
    <lineage>
        <taxon>Bacteria</taxon>
        <taxon>Bacillati</taxon>
        <taxon>Bacillota</taxon>
        <taxon>Bacilli</taxon>
        <taxon>Bacillales</taxon>
        <taxon>Bacillaceae</taxon>
        <taxon>Domibacillus</taxon>
    </lineage>
</organism>
<evidence type="ECO:0000256" key="3">
    <source>
        <dbReference type="ARBA" id="ARBA00023012"/>
    </source>
</evidence>
<dbReference type="CDD" id="cd00383">
    <property type="entry name" value="trans_reg_C"/>
    <property type="match status" value="1"/>
</dbReference>
<dbReference type="GO" id="GO:0005829">
    <property type="term" value="C:cytosol"/>
    <property type="evidence" value="ECO:0007669"/>
    <property type="project" value="TreeGrafter"/>
</dbReference>
<evidence type="ECO:0000256" key="7">
    <source>
        <dbReference type="PROSITE-ProRule" id="PRU00169"/>
    </source>
</evidence>
<evidence type="ECO:0000256" key="2">
    <source>
        <dbReference type="ARBA" id="ARBA00022553"/>
    </source>
</evidence>
<dbReference type="SMART" id="SM00862">
    <property type="entry name" value="Trans_reg_C"/>
    <property type="match status" value="1"/>
</dbReference>
<dbReference type="GO" id="GO:0000976">
    <property type="term" value="F:transcription cis-regulatory region binding"/>
    <property type="evidence" value="ECO:0007669"/>
    <property type="project" value="TreeGrafter"/>
</dbReference>
<dbReference type="InterPro" id="IPR011006">
    <property type="entry name" value="CheY-like_superfamily"/>
</dbReference>